<dbReference type="EMBL" id="MLYV02000032">
    <property type="protein sequence ID" value="PSS37715.1"/>
    <property type="molecule type" value="Genomic_DNA"/>
</dbReference>
<dbReference type="Proteomes" id="UP000186601">
    <property type="component" value="Unassembled WGS sequence"/>
</dbReference>
<name>A0A2R6S630_9APHY</name>
<evidence type="ECO:0000313" key="1">
    <source>
        <dbReference type="EMBL" id="PSS37715.1"/>
    </source>
</evidence>
<organism evidence="1 2">
    <name type="scientific">Hermanssonia centrifuga</name>
    <dbReference type="NCBI Taxonomy" id="98765"/>
    <lineage>
        <taxon>Eukaryota</taxon>
        <taxon>Fungi</taxon>
        <taxon>Dikarya</taxon>
        <taxon>Basidiomycota</taxon>
        <taxon>Agaricomycotina</taxon>
        <taxon>Agaricomycetes</taxon>
        <taxon>Polyporales</taxon>
        <taxon>Meruliaceae</taxon>
        <taxon>Hermanssonia</taxon>
    </lineage>
</organism>
<reference evidence="1 2" key="1">
    <citation type="submission" date="2018-02" db="EMBL/GenBank/DDBJ databases">
        <title>Genome sequence of the basidiomycete white-rot fungus Phlebia centrifuga.</title>
        <authorList>
            <person name="Granchi Z."/>
            <person name="Peng M."/>
            <person name="de Vries R.P."/>
            <person name="Hilden K."/>
            <person name="Makela M.R."/>
            <person name="Grigoriev I."/>
            <person name="Riley R."/>
        </authorList>
    </citation>
    <scope>NUCLEOTIDE SEQUENCE [LARGE SCALE GENOMIC DNA]</scope>
    <source>
        <strain evidence="1 2">FBCC195</strain>
    </source>
</reference>
<comment type="caution">
    <text evidence="1">The sequence shown here is derived from an EMBL/GenBank/DDBJ whole genome shotgun (WGS) entry which is preliminary data.</text>
</comment>
<gene>
    <name evidence="1" type="ORF">PHLCEN_2v408</name>
</gene>
<proteinExistence type="predicted"/>
<dbReference type="AlphaFoldDB" id="A0A2R6S630"/>
<protein>
    <submittedName>
        <fullName evidence="1">Uncharacterized protein</fullName>
    </submittedName>
</protein>
<keyword evidence="2" id="KW-1185">Reference proteome</keyword>
<sequence>MANPPTTASMVFACSASAAAVYESGGPYTPFGAAAPGLGAPFGPLPPPSMFVGAVGSGPVDDALLEDELLLEVLFPELCDWVGVGVKVKTTLEVNVLSTLDGPRVTPVVNDVERIRDWEVEEEFELLCDC</sequence>
<accession>A0A2R6S630</accession>
<evidence type="ECO:0000313" key="2">
    <source>
        <dbReference type="Proteomes" id="UP000186601"/>
    </source>
</evidence>